<keyword evidence="2" id="KW-1185">Reference proteome</keyword>
<proteinExistence type="predicted"/>
<gene>
    <name evidence="1" type="ORF">ACFQ4B_04925</name>
</gene>
<sequence length="87" mass="9377">MPEMTNEILMLAAVVTSFVGVFKSYGIPSKHNHVICLAIAAIFVLVPENIKQVLLTISLVGLTASGAYQYSKSPKQENGGEIDVNKK</sequence>
<accession>A0ABW3UGM2</accession>
<organism evidence="1 2">
    <name type="scientific">Paenibacillus vulneris</name>
    <dbReference type="NCBI Taxonomy" id="1133364"/>
    <lineage>
        <taxon>Bacteria</taxon>
        <taxon>Bacillati</taxon>
        <taxon>Bacillota</taxon>
        <taxon>Bacilli</taxon>
        <taxon>Bacillales</taxon>
        <taxon>Paenibacillaceae</taxon>
        <taxon>Paenibacillus</taxon>
    </lineage>
</organism>
<comment type="caution">
    <text evidence="1">The sequence shown here is derived from an EMBL/GenBank/DDBJ whole genome shotgun (WGS) entry which is preliminary data.</text>
</comment>
<protein>
    <recommendedName>
        <fullName evidence="3">Holin</fullName>
    </recommendedName>
</protein>
<evidence type="ECO:0000313" key="1">
    <source>
        <dbReference type="EMBL" id="MFD1219449.1"/>
    </source>
</evidence>
<dbReference type="RefSeq" id="WP_345595388.1">
    <property type="nucleotide sequence ID" value="NZ_BAABJG010000063.1"/>
</dbReference>
<name>A0ABW3UGM2_9BACL</name>
<dbReference type="Proteomes" id="UP001597180">
    <property type="component" value="Unassembled WGS sequence"/>
</dbReference>
<evidence type="ECO:0000313" key="2">
    <source>
        <dbReference type="Proteomes" id="UP001597180"/>
    </source>
</evidence>
<dbReference type="EMBL" id="JBHTLU010000012">
    <property type="protein sequence ID" value="MFD1219449.1"/>
    <property type="molecule type" value="Genomic_DNA"/>
</dbReference>
<reference evidence="2" key="1">
    <citation type="journal article" date="2019" name="Int. J. Syst. Evol. Microbiol.">
        <title>The Global Catalogue of Microorganisms (GCM) 10K type strain sequencing project: providing services to taxonomists for standard genome sequencing and annotation.</title>
        <authorList>
            <consortium name="The Broad Institute Genomics Platform"/>
            <consortium name="The Broad Institute Genome Sequencing Center for Infectious Disease"/>
            <person name="Wu L."/>
            <person name="Ma J."/>
        </authorList>
    </citation>
    <scope>NUCLEOTIDE SEQUENCE [LARGE SCALE GENOMIC DNA]</scope>
    <source>
        <strain evidence="2">CCUG 53270</strain>
    </source>
</reference>
<evidence type="ECO:0008006" key="3">
    <source>
        <dbReference type="Google" id="ProtNLM"/>
    </source>
</evidence>